<feature type="domain" description="RecX first three-helical" evidence="8">
    <location>
        <begin position="15"/>
        <end position="52"/>
    </location>
</feature>
<dbReference type="PANTHER" id="PTHR33602:SF1">
    <property type="entry name" value="REGULATORY PROTEIN RECX FAMILY PROTEIN"/>
    <property type="match status" value="1"/>
</dbReference>
<dbReference type="InterPro" id="IPR053926">
    <property type="entry name" value="RecX_HTH_1st"/>
</dbReference>
<evidence type="ECO:0000259" key="8">
    <source>
        <dbReference type="Pfam" id="PF21982"/>
    </source>
</evidence>
<evidence type="ECO:0000259" key="6">
    <source>
        <dbReference type="Pfam" id="PF02631"/>
    </source>
</evidence>
<feature type="domain" description="RecX third three-helical" evidence="7">
    <location>
        <begin position="109"/>
        <end position="142"/>
    </location>
</feature>
<sequence>MFGKQTLDTPAAIRRTAMDLLARREHSYAEMLRKLRQRGAATELAEIELDRLQEQGLLSDERFCEAYVYSRSQRGYGPVRLREELRQRGVAERLIDEVLRDDAWDWGALAQSAFAKRFPEGQATDLKERAKQQRFMQYRGFGGYFHNI</sequence>
<organism evidence="9">
    <name type="scientific">Pseudomonas saudimassiliensis</name>
    <dbReference type="NCBI Taxonomy" id="1461581"/>
    <lineage>
        <taxon>Bacteria</taxon>
        <taxon>Pseudomonadati</taxon>
        <taxon>Pseudomonadota</taxon>
        <taxon>Gammaproteobacteria</taxon>
        <taxon>Pseudomonadales</taxon>
        <taxon>Pseudomonadaceae</taxon>
        <taxon>Pseudomonas</taxon>
    </lineage>
</organism>
<evidence type="ECO:0000313" key="9">
    <source>
        <dbReference type="EMBL" id="CEA02462.1"/>
    </source>
</evidence>
<reference evidence="9" key="1">
    <citation type="submission" date="2014-07" db="EMBL/GenBank/DDBJ databases">
        <authorList>
            <person name="Urmite Genomes Urmite Genomes"/>
        </authorList>
    </citation>
    <scope>NUCLEOTIDE SEQUENCE</scope>
    <source>
        <strain evidence="9">12M76_air</strain>
    </source>
</reference>
<dbReference type="InterPro" id="IPR003783">
    <property type="entry name" value="Regulatory_RecX"/>
</dbReference>
<proteinExistence type="inferred from homology"/>
<dbReference type="Pfam" id="PF02631">
    <property type="entry name" value="RecX_HTH2"/>
    <property type="match status" value="1"/>
</dbReference>
<dbReference type="InterPro" id="IPR036388">
    <property type="entry name" value="WH-like_DNA-bd_sf"/>
</dbReference>
<dbReference type="Gene3D" id="1.10.10.10">
    <property type="entry name" value="Winged helix-like DNA-binding domain superfamily/Winged helix DNA-binding domain"/>
    <property type="match status" value="3"/>
</dbReference>
<accession>A0A078MAK1</accession>
<evidence type="ECO:0000256" key="5">
    <source>
        <dbReference type="HAMAP-Rule" id="MF_01114"/>
    </source>
</evidence>
<dbReference type="EMBL" id="LK391969">
    <property type="protein sequence ID" value="CEF25845.1"/>
    <property type="molecule type" value="Genomic_DNA"/>
</dbReference>
<name>A0A078MAK1_9PSED</name>
<dbReference type="PANTHER" id="PTHR33602">
    <property type="entry name" value="REGULATORY PROTEIN RECX FAMILY PROTEIN"/>
    <property type="match status" value="1"/>
</dbReference>
<dbReference type="Pfam" id="PF21982">
    <property type="entry name" value="RecX_HTH1"/>
    <property type="match status" value="1"/>
</dbReference>
<keyword evidence="4 5" id="KW-0963">Cytoplasm</keyword>
<dbReference type="Pfam" id="PF21981">
    <property type="entry name" value="RecX_HTH3"/>
    <property type="match status" value="1"/>
</dbReference>
<dbReference type="HAMAP" id="MF_01114">
    <property type="entry name" value="RecX"/>
    <property type="match status" value="1"/>
</dbReference>
<dbReference type="InterPro" id="IPR053924">
    <property type="entry name" value="RecX_HTH_2nd"/>
</dbReference>
<evidence type="ECO:0000256" key="2">
    <source>
        <dbReference type="ARBA" id="ARBA00009695"/>
    </source>
</evidence>
<feature type="domain" description="RecX second three-helical" evidence="6">
    <location>
        <begin position="59"/>
        <end position="99"/>
    </location>
</feature>
<gene>
    <name evidence="5 9" type="primary">recX</name>
    <name evidence="9" type="ORF">BN1049_00764</name>
</gene>
<dbReference type="GO" id="GO:0005737">
    <property type="term" value="C:cytoplasm"/>
    <property type="evidence" value="ECO:0007669"/>
    <property type="project" value="UniProtKB-SubCell"/>
</dbReference>
<evidence type="ECO:0000259" key="7">
    <source>
        <dbReference type="Pfam" id="PF21981"/>
    </source>
</evidence>
<protein>
    <recommendedName>
        <fullName evidence="3 5">Regulatory protein RecX</fullName>
    </recommendedName>
</protein>
<dbReference type="GO" id="GO:0006282">
    <property type="term" value="P:regulation of DNA repair"/>
    <property type="evidence" value="ECO:0007669"/>
    <property type="project" value="UniProtKB-UniRule"/>
</dbReference>
<dbReference type="PATRIC" id="fig|1461581.3.peg.747"/>
<evidence type="ECO:0000256" key="3">
    <source>
        <dbReference type="ARBA" id="ARBA00018111"/>
    </source>
</evidence>
<comment type="function">
    <text evidence="5">Modulates RecA activity.</text>
</comment>
<evidence type="ECO:0000256" key="1">
    <source>
        <dbReference type="ARBA" id="ARBA00004496"/>
    </source>
</evidence>
<evidence type="ECO:0000256" key="4">
    <source>
        <dbReference type="ARBA" id="ARBA00022490"/>
    </source>
</evidence>
<dbReference type="AlphaFoldDB" id="A0A078MAK1"/>
<dbReference type="InterPro" id="IPR053925">
    <property type="entry name" value="RecX_HTH_3rd"/>
</dbReference>
<comment type="subcellular location">
    <subcellularLocation>
        <location evidence="1 5">Cytoplasm</location>
    </subcellularLocation>
</comment>
<dbReference type="EMBL" id="LM997413">
    <property type="protein sequence ID" value="CEA02462.1"/>
    <property type="molecule type" value="Genomic_DNA"/>
</dbReference>
<comment type="similarity">
    <text evidence="2 5">Belongs to the RecX family.</text>
</comment>